<accession>A0ABT6NDE0</accession>
<dbReference type="Proteomes" id="UP001158045">
    <property type="component" value="Unassembled WGS sequence"/>
</dbReference>
<evidence type="ECO:0000256" key="4">
    <source>
        <dbReference type="HAMAP-Rule" id="MF_00171"/>
    </source>
</evidence>
<gene>
    <name evidence="4 7" type="primary">truA</name>
    <name evidence="7" type="ORF">QE109_09800</name>
</gene>
<dbReference type="Pfam" id="PF01416">
    <property type="entry name" value="PseudoU_synth_1"/>
    <property type="match status" value="1"/>
</dbReference>
<dbReference type="PANTHER" id="PTHR11142:SF22">
    <property type="entry name" value="TRNA PSEUDOURIDINE SYNTHASE A 2"/>
    <property type="match status" value="1"/>
</dbReference>
<proteinExistence type="inferred from homology"/>
<evidence type="ECO:0000259" key="6">
    <source>
        <dbReference type="Pfam" id="PF01416"/>
    </source>
</evidence>
<sequence>MKNFKMTIAYDGRKYMGFSERKGNPDKAVQGKLEMILTKMYNTYVEVVSACNTEAGVHAKRQIVNFIAPEDTYDCDGVFEYFEKYLPDDIIILSVEIVDERFHSRYLVKSLSFEYRIWKHNAPRRPLFERHQVNVLNQVLNVKKMKEAAISFVGEHNFIAFSTNTKVKNTFKKIYEVAIQESETEIIIIITANGFLLNMERLIVGTLIQIGTGQLPVNAVEMALQTCKTDYVGHKAMSDALSLVEVNY</sequence>
<dbReference type="InterPro" id="IPR020095">
    <property type="entry name" value="PsdUridine_synth_TruA_C"/>
</dbReference>
<evidence type="ECO:0000256" key="2">
    <source>
        <dbReference type="ARBA" id="ARBA00022694"/>
    </source>
</evidence>
<dbReference type="EC" id="5.4.99.12" evidence="4"/>
<evidence type="ECO:0000313" key="8">
    <source>
        <dbReference type="Proteomes" id="UP001158045"/>
    </source>
</evidence>
<dbReference type="InterPro" id="IPR001406">
    <property type="entry name" value="PsdUridine_synth_TruA"/>
</dbReference>
<feature type="domain" description="Pseudouridine synthase I TruA alpha/beta" evidence="6">
    <location>
        <begin position="148"/>
        <end position="248"/>
    </location>
</feature>
<comment type="catalytic activity">
    <reaction evidence="4 5">
        <text>uridine(38/39/40) in tRNA = pseudouridine(38/39/40) in tRNA</text>
        <dbReference type="Rhea" id="RHEA:22376"/>
        <dbReference type="Rhea" id="RHEA-COMP:10085"/>
        <dbReference type="Rhea" id="RHEA-COMP:10087"/>
        <dbReference type="ChEBI" id="CHEBI:65314"/>
        <dbReference type="ChEBI" id="CHEBI:65315"/>
        <dbReference type="EC" id="5.4.99.12"/>
    </reaction>
</comment>
<keyword evidence="8" id="KW-1185">Reference proteome</keyword>
<dbReference type="EMBL" id="JARYZI010000005">
    <property type="protein sequence ID" value="MDH8678440.1"/>
    <property type="molecule type" value="Genomic_DNA"/>
</dbReference>
<dbReference type="NCBIfam" id="TIGR00071">
    <property type="entry name" value="hisT_truA"/>
    <property type="match status" value="1"/>
</dbReference>
<reference evidence="7 8" key="1">
    <citation type="submission" date="2023-04" db="EMBL/GenBank/DDBJ databases">
        <title>Fusibacter bizertensis strain WBS, isolated from littoral bottom sediments of the Arctic seas - biochemical and genomic analysis.</title>
        <authorList>
            <person name="Brioukhanov A.L."/>
        </authorList>
    </citation>
    <scope>NUCLEOTIDE SEQUENCE [LARGE SCALE GENOMIC DNA]</scope>
    <source>
        <strain evidence="7 8">WBS</strain>
    </source>
</reference>
<dbReference type="InterPro" id="IPR020103">
    <property type="entry name" value="PsdUridine_synth_cat_dom_sf"/>
</dbReference>
<keyword evidence="3 4" id="KW-0413">Isomerase</keyword>
<comment type="similarity">
    <text evidence="1 4 5">Belongs to the tRNA pseudouridine synthase TruA family.</text>
</comment>
<dbReference type="InterPro" id="IPR020097">
    <property type="entry name" value="PsdUridine_synth_TruA_a/b_dom"/>
</dbReference>
<evidence type="ECO:0000256" key="1">
    <source>
        <dbReference type="ARBA" id="ARBA00009375"/>
    </source>
</evidence>
<comment type="caution">
    <text evidence="7">The sequence shown here is derived from an EMBL/GenBank/DDBJ whole genome shotgun (WGS) entry which is preliminary data.</text>
</comment>
<comment type="subunit">
    <text evidence="4">Homodimer.</text>
</comment>
<evidence type="ECO:0000256" key="3">
    <source>
        <dbReference type="ARBA" id="ARBA00023235"/>
    </source>
</evidence>
<dbReference type="RefSeq" id="WP_281094281.1">
    <property type="nucleotide sequence ID" value="NZ_JARYZI010000005.1"/>
</dbReference>
<organism evidence="7 8">
    <name type="scientific">Fusibacter bizertensis</name>
    <dbReference type="NCBI Taxonomy" id="1488331"/>
    <lineage>
        <taxon>Bacteria</taxon>
        <taxon>Bacillati</taxon>
        <taxon>Bacillota</taxon>
        <taxon>Clostridia</taxon>
        <taxon>Eubacteriales</taxon>
        <taxon>Eubacteriales Family XII. Incertae Sedis</taxon>
        <taxon>Fusibacter</taxon>
    </lineage>
</organism>
<keyword evidence="2 4" id="KW-0819">tRNA processing</keyword>
<dbReference type="SUPFAM" id="SSF55120">
    <property type="entry name" value="Pseudouridine synthase"/>
    <property type="match status" value="1"/>
</dbReference>
<dbReference type="HAMAP" id="MF_00171">
    <property type="entry name" value="TruA"/>
    <property type="match status" value="1"/>
</dbReference>
<dbReference type="GO" id="GO:0160147">
    <property type="term" value="F:tRNA pseudouridine(38-40) synthase activity"/>
    <property type="evidence" value="ECO:0007669"/>
    <property type="project" value="UniProtKB-EC"/>
</dbReference>
<dbReference type="Gene3D" id="3.30.70.660">
    <property type="entry name" value="Pseudouridine synthase I, catalytic domain, C-terminal subdomain"/>
    <property type="match status" value="1"/>
</dbReference>
<evidence type="ECO:0000256" key="5">
    <source>
        <dbReference type="RuleBase" id="RU003792"/>
    </source>
</evidence>
<dbReference type="PIRSF" id="PIRSF001430">
    <property type="entry name" value="tRNA_psdUrid_synth"/>
    <property type="match status" value="1"/>
</dbReference>
<name>A0ABT6NDE0_9FIRM</name>
<comment type="function">
    <text evidence="4">Formation of pseudouridine at positions 38, 39 and 40 in the anticodon stem and loop of transfer RNAs.</text>
</comment>
<comment type="caution">
    <text evidence="4">Lacks conserved residue(s) required for the propagation of feature annotation.</text>
</comment>
<dbReference type="InterPro" id="IPR020094">
    <property type="entry name" value="TruA/RsuA/RluB/E/F_N"/>
</dbReference>
<evidence type="ECO:0000313" key="7">
    <source>
        <dbReference type="EMBL" id="MDH8678440.1"/>
    </source>
</evidence>
<dbReference type="Gene3D" id="3.30.70.580">
    <property type="entry name" value="Pseudouridine synthase I, catalytic domain, N-terminal subdomain"/>
    <property type="match status" value="1"/>
</dbReference>
<dbReference type="PANTHER" id="PTHR11142">
    <property type="entry name" value="PSEUDOURIDYLATE SYNTHASE"/>
    <property type="match status" value="1"/>
</dbReference>
<protein>
    <recommendedName>
        <fullName evidence="4">tRNA pseudouridine synthase A</fullName>
        <ecNumber evidence="4">5.4.99.12</ecNumber>
    </recommendedName>
    <alternativeName>
        <fullName evidence="4">tRNA pseudouridine(38-40) synthase</fullName>
    </alternativeName>
    <alternativeName>
        <fullName evidence="4">tRNA pseudouridylate synthase I</fullName>
    </alternativeName>
    <alternativeName>
        <fullName evidence="4">tRNA-uridine isomerase I</fullName>
    </alternativeName>
</protein>